<proteinExistence type="predicted"/>
<evidence type="ECO:0000313" key="1">
    <source>
        <dbReference type="EMBL" id="KAK0051302.1"/>
    </source>
</evidence>
<reference evidence="1" key="2">
    <citation type="submission" date="2023-04" db="EMBL/GenBank/DDBJ databases">
        <authorList>
            <person name="Bu L."/>
            <person name="Lu L."/>
            <person name="Laidemitt M.R."/>
            <person name="Zhang S.M."/>
            <person name="Mutuku M."/>
            <person name="Mkoji G."/>
            <person name="Steinauer M."/>
            <person name="Loker E.S."/>
        </authorList>
    </citation>
    <scope>NUCLEOTIDE SEQUENCE</scope>
    <source>
        <strain evidence="1">KasaAsao</strain>
        <tissue evidence="1">Whole Snail</tissue>
    </source>
</reference>
<name>A0AAD8F4D9_BIOPF</name>
<protein>
    <submittedName>
        <fullName evidence="1">Uncharacterized protein</fullName>
    </submittedName>
</protein>
<dbReference type="EMBL" id="JASAOG010000105">
    <property type="protein sequence ID" value="KAK0051302.1"/>
    <property type="molecule type" value="Genomic_DNA"/>
</dbReference>
<dbReference type="AlphaFoldDB" id="A0AAD8F4D9"/>
<reference evidence="1" key="1">
    <citation type="journal article" date="2023" name="PLoS Negl. Trop. Dis.">
        <title>A genome sequence for Biomphalaria pfeifferi, the major vector snail for the human-infecting parasite Schistosoma mansoni.</title>
        <authorList>
            <person name="Bu L."/>
            <person name="Lu L."/>
            <person name="Laidemitt M.R."/>
            <person name="Zhang S.M."/>
            <person name="Mutuku M."/>
            <person name="Mkoji G."/>
            <person name="Steinauer M."/>
            <person name="Loker E.S."/>
        </authorList>
    </citation>
    <scope>NUCLEOTIDE SEQUENCE</scope>
    <source>
        <strain evidence="1">KasaAsao</strain>
    </source>
</reference>
<accession>A0AAD8F4D9</accession>
<organism evidence="1 2">
    <name type="scientific">Biomphalaria pfeifferi</name>
    <name type="common">Bloodfluke planorb</name>
    <name type="synonym">Freshwater snail</name>
    <dbReference type="NCBI Taxonomy" id="112525"/>
    <lineage>
        <taxon>Eukaryota</taxon>
        <taxon>Metazoa</taxon>
        <taxon>Spiralia</taxon>
        <taxon>Lophotrochozoa</taxon>
        <taxon>Mollusca</taxon>
        <taxon>Gastropoda</taxon>
        <taxon>Heterobranchia</taxon>
        <taxon>Euthyneura</taxon>
        <taxon>Panpulmonata</taxon>
        <taxon>Hygrophila</taxon>
        <taxon>Lymnaeoidea</taxon>
        <taxon>Planorbidae</taxon>
        <taxon>Biomphalaria</taxon>
    </lineage>
</organism>
<evidence type="ECO:0000313" key="2">
    <source>
        <dbReference type="Proteomes" id="UP001233172"/>
    </source>
</evidence>
<comment type="caution">
    <text evidence="1">The sequence shown here is derived from an EMBL/GenBank/DDBJ whole genome shotgun (WGS) entry which is preliminary data.</text>
</comment>
<dbReference type="Proteomes" id="UP001233172">
    <property type="component" value="Unassembled WGS sequence"/>
</dbReference>
<gene>
    <name evidence="1" type="ORF">Bpfe_019248</name>
</gene>
<keyword evidence="2" id="KW-1185">Reference proteome</keyword>
<feature type="non-terminal residue" evidence="1">
    <location>
        <position position="1"/>
    </location>
</feature>
<sequence length="60" mass="6489">GQILSSKSTKPGTDFVKQINQTRGRFCQANQPNQGQILSSKSTKPGADFVKQINQKPGAE</sequence>